<feature type="transmembrane region" description="Helical" evidence="1">
    <location>
        <begin position="82"/>
        <end position="102"/>
    </location>
</feature>
<protein>
    <submittedName>
        <fullName evidence="2">Uncharacterized protein</fullName>
    </submittedName>
</protein>
<gene>
    <name evidence="2" type="ORF">GCM10023231_22590</name>
</gene>
<reference evidence="3" key="1">
    <citation type="journal article" date="2019" name="Int. J. Syst. Evol. Microbiol.">
        <title>The Global Catalogue of Microorganisms (GCM) 10K type strain sequencing project: providing services to taxonomists for standard genome sequencing and annotation.</title>
        <authorList>
            <consortium name="The Broad Institute Genomics Platform"/>
            <consortium name="The Broad Institute Genome Sequencing Center for Infectious Disease"/>
            <person name="Wu L."/>
            <person name="Ma J."/>
        </authorList>
    </citation>
    <scope>NUCLEOTIDE SEQUENCE [LARGE SCALE GENOMIC DNA]</scope>
    <source>
        <strain evidence="3">JCM 18200</strain>
    </source>
</reference>
<evidence type="ECO:0000313" key="3">
    <source>
        <dbReference type="Proteomes" id="UP001501411"/>
    </source>
</evidence>
<evidence type="ECO:0000256" key="1">
    <source>
        <dbReference type="SAM" id="Phobius"/>
    </source>
</evidence>
<dbReference type="RefSeq" id="WP_345231890.1">
    <property type="nucleotide sequence ID" value="NZ_BAABIQ010000034.1"/>
</dbReference>
<organism evidence="2 3">
    <name type="scientific">Olivibacter ginsenosidimutans</name>
    <dbReference type="NCBI Taxonomy" id="1176537"/>
    <lineage>
        <taxon>Bacteria</taxon>
        <taxon>Pseudomonadati</taxon>
        <taxon>Bacteroidota</taxon>
        <taxon>Sphingobacteriia</taxon>
        <taxon>Sphingobacteriales</taxon>
        <taxon>Sphingobacteriaceae</taxon>
        <taxon>Olivibacter</taxon>
    </lineage>
</organism>
<keyword evidence="1" id="KW-0472">Membrane</keyword>
<feature type="transmembrane region" description="Helical" evidence="1">
    <location>
        <begin position="32"/>
        <end position="51"/>
    </location>
</feature>
<evidence type="ECO:0000313" key="2">
    <source>
        <dbReference type="EMBL" id="GAA4793744.1"/>
    </source>
</evidence>
<keyword evidence="1" id="KW-0812">Transmembrane</keyword>
<dbReference type="Proteomes" id="UP001501411">
    <property type="component" value="Unassembled WGS sequence"/>
</dbReference>
<proteinExistence type="predicted"/>
<keyword evidence="3" id="KW-1185">Reference proteome</keyword>
<feature type="transmembrane region" description="Helical" evidence="1">
    <location>
        <begin position="7"/>
        <end position="26"/>
    </location>
</feature>
<name>A0ABP9BCT0_9SPHI</name>
<feature type="transmembrane region" description="Helical" evidence="1">
    <location>
        <begin position="114"/>
        <end position="133"/>
    </location>
</feature>
<keyword evidence="1" id="KW-1133">Transmembrane helix</keyword>
<sequence length="281" mass="32398">MTKSNLSLVKILICLIAIGLYTCLFIKYDFSIFKKVTTIAAVLGLAGYSSYKFFRRYAMIYAEYMGNKKTVLFDKKVDKPRIFIHSVAWPLIVLFIGVFYYANASGIFWMDVLLFYSFQVIIILTFSLLNFTWSTSFENRYKQKPVTENNLGNDREFKTALSVVDLTTVFDGLTKYGFISYEDHDELINARKEFIAIFRSGVPPNQPRFKLEFKNPDTAYFLEKLQLNTSSLTSVRFVNIFTNLNGIIKPESLSSSSSQAKKRSHGSRNMLKLDLIFEQID</sequence>
<accession>A0ABP9BCT0</accession>
<dbReference type="EMBL" id="BAABIQ010000034">
    <property type="protein sequence ID" value="GAA4793744.1"/>
    <property type="molecule type" value="Genomic_DNA"/>
</dbReference>
<comment type="caution">
    <text evidence="2">The sequence shown here is derived from an EMBL/GenBank/DDBJ whole genome shotgun (WGS) entry which is preliminary data.</text>
</comment>